<dbReference type="InterPro" id="IPR007834">
    <property type="entry name" value="DSS1_SEM1"/>
</dbReference>
<evidence type="ECO:0000313" key="4">
    <source>
        <dbReference type="Proteomes" id="UP000264800"/>
    </source>
</evidence>
<reference evidence="3" key="1">
    <citation type="submission" date="2025-08" db="UniProtKB">
        <authorList>
            <consortium name="Ensembl"/>
        </authorList>
    </citation>
    <scope>IDENTIFICATION</scope>
</reference>
<accession>A0A3Q3GHU1</accession>
<dbReference type="CDD" id="cd13768">
    <property type="entry name" value="DSS1_Sem1"/>
    <property type="match status" value="1"/>
</dbReference>
<organism evidence="3 4">
    <name type="scientific">Kryptolebias marmoratus</name>
    <name type="common">Mangrove killifish</name>
    <name type="synonym">Rivulus marmoratus</name>
    <dbReference type="NCBI Taxonomy" id="37003"/>
    <lineage>
        <taxon>Eukaryota</taxon>
        <taxon>Metazoa</taxon>
        <taxon>Chordata</taxon>
        <taxon>Craniata</taxon>
        <taxon>Vertebrata</taxon>
        <taxon>Euteleostomi</taxon>
        <taxon>Actinopterygii</taxon>
        <taxon>Neopterygii</taxon>
        <taxon>Teleostei</taxon>
        <taxon>Neoteleostei</taxon>
        <taxon>Acanthomorphata</taxon>
        <taxon>Ovalentaria</taxon>
        <taxon>Atherinomorphae</taxon>
        <taxon>Cyprinodontiformes</taxon>
        <taxon>Rivulidae</taxon>
        <taxon>Kryptolebias</taxon>
    </lineage>
</organism>
<dbReference type="Pfam" id="PF05160">
    <property type="entry name" value="DSS1_SEM1"/>
    <property type="match status" value="1"/>
</dbReference>
<keyword evidence="2" id="KW-0539">Nucleus</keyword>
<comment type="function">
    <text evidence="2">Component of the 26S proteasome, a multiprotein complex involved in the ATP-dependent degradation of ubiquitinated proteins.</text>
</comment>
<dbReference type="GO" id="GO:0043248">
    <property type="term" value="P:proteasome assembly"/>
    <property type="evidence" value="ECO:0007669"/>
    <property type="project" value="UniProtKB-UniRule"/>
</dbReference>
<dbReference type="SMART" id="SM01385">
    <property type="entry name" value="DSS1_SEM1"/>
    <property type="match status" value="1"/>
</dbReference>
<dbReference type="GO" id="GO:0008541">
    <property type="term" value="C:proteasome regulatory particle, lid subcomplex"/>
    <property type="evidence" value="ECO:0007669"/>
    <property type="project" value="UniProtKB-UniRule"/>
</dbReference>
<dbReference type="Proteomes" id="UP000264800">
    <property type="component" value="Unplaced"/>
</dbReference>
<comment type="similarity">
    <text evidence="1 2">Belongs to the DSS1/SEM1 family.</text>
</comment>
<sequence length="69" mass="8015">MSHSTNPVALSHHLRVIREFPAEDRTGLDKDDEVHVWEDSWDKNNVEDEFLNLLREELGKQKHLLPGIG</sequence>
<comment type="subcellular location">
    <subcellularLocation>
        <location evidence="2">Nucleus</location>
    </subcellularLocation>
</comment>
<evidence type="ECO:0000256" key="1">
    <source>
        <dbReference type="ARBA" id="ARBA00034491"/>
    </source>
</evidence>
<reference evidence="3" key="2">
    <citation type="submission" date="2025-09" db="UniProtKB">
        <authorList>
            <consortium name="Ensembl"/>
        </authorList>
    </citation>
    <scope>IDENTIFICATION</scope>
</reference>
<dbReference type="GO" id="GO:0006406">
    <property type="term" value="P:mRNA export from nucleus"/>
    <property type="evidence" value="ECO:0007669"/>
    <property type="project" value="UniProtKB-UniRule"/>
</dbReference>
<evidence type="ECO:0000313" key="3">
    <source>
        <dbReference type="Ensembl" id="ENSKMAP00000023182.1"/>
    </source>
</evidence>
<proteinExistence type="inferred from homology"/>
<dbReference type="GO" id="GO:0005634">
    <property type="term" value="C:nucleus"/>
    <property type="evidence" value="ECO:0007669"/>
    <property type="project" value="UniProtKB-SubCell"/>
</dbReference>
<name>A0A3Q3GHU1_KRYMA</name>
<protein>
    <recommendedName>
        <fullName evidence="2">26S proteasome complex subunit SEM1</fullName>
    </recommendedName>
</protein>
<evidence type="ECO:0000256" key="2">
    <source>
        <dbReference type="RuleBase" id="RU369057"/>
    </source>
</evidence>
<keyword evidence="4" id="KW-1185">Reference proteome</keyword>
<dbReference type="AlphaFoldDB" id="A0A3Q3GHU1"/>
<keyword evidence="2" id="KW-0647">Proteasome</keyword>
<dbReference type="Ensembl" id="ENSKMAT00000023477.1">
    <property type="protein sequence ID" value="ENSKMAP00000023182.1"/>
    <property type="gene ID" value="ENSKMAG00000017194.1"/>
</dbReference>